<keyword evidence="1" id="KW-0472">Membrane</keyword>
<protein>
    <recommendedName>
        <fullName evidence="4">PH domain-containing protein</fullName>
    </recommendedName>
</protein>
<accession>A0ABX9E6T6</accession>
<feature type="transmembrane region" description="Helical" evidence="1">
    <location>
        <begin position="37"/>
        <end position="55"/>
    </location>
</feature>
<keyword evidence="1" id="KW-0812">Transmembrane</keyword>
<feature type="transmembrane region" description="Helical" evidence="1">
    <location>
        <begin position="159"/>
        <end position="177"/>
    </location>
</feature>
<evidence type="ECO:0000256" key="1">
    <source>
        <dbReference type="SAM" id="Phobius"/>
    </source>
</evidence>
<keyword evidence="3" id="KW-1185">Reference proteome</keyword>
<organism evidence="2 3">
    <name type="scientific">Lentzea atacamensis</name>
    <dbReference type="NCBI Taxonomy" id="531938"/>
    <lineage>
        <taxon>Bacteria</taxon>
        <taxon>Bacillati</taxon>
        <taxon>Actinomycetota</taxon>
        <taxon>Actinomycetes</taxon>
        <taxon>Pseudonocardiales</taxon>
        <taxon>Pseudonocardiaceae</taxon>
        <taxon>Lentzea</taxon>
    </lineage>
</organism>
<proteinExistence type="predicted"/>
<comment type="caution">
    <text evidence="2">The sequence shown here is derived from an EMBL/GenBank/DDBJ whole genome shotgun (WGS) entry which is preliminary data.</text>
</comment>
<gene>
    <name evidence="2" type="ORF">C8D87_105553</name>
</gene>
<evidence type="ECO:0008006" key="4">
    <source>
        <dbReference type="Google" id="ProtNLM"/>
    </source>
</evidence>
<reference evidence="2 3" key="1">
    <citation type="submission" date="2018-06" db="EMBL/GenBank/DDBJ databases">
        <title>Genomic Encyclopedia of Type Strains, Phase IV (KMG-IV): sequencing the most valuable type-strain genomes for metagenomic binning, comparative biology and taxonomic classification.</title>
        <authorList>
            <person name="Goeker M."/>
        </authorList>
    </citation>
    <scope>NUCLEOTIDE SEQUENCE [LARGE SCALE GENOMIC DNA]</scope>
    <source>
        <strain evidence="2 3">DSM 45479</strain>
    </source>
</reference>
<keyword evidence="1" id="KW-1133">Transmembrane helix</keyword>
<evidence type="ECO:0000313" key="2">
    <source>
        <dbReference type="EMBL" id="RAS65058.1"/>
    </source>
</evidence>
<dbReference type="EMBL" id="QLTT01000005">
    <property type="protein sequence ID" value="RAS65058.1"/>
    <property type="molecule type" value="Genomic_DNA"/>
</dbReference>
<name>A0ABX9E6T6_9PSEU</name>
<evidence type="ECO:0000313" key="3">
    <source>
        <dbReference type="Proteomes" id="UP000248714"/>
    </source>
</evidence>
<sequence length="179" mass="20276">MHEIRRSALINYFAAVVLAAGSSIVPASEVLRLPAWVPPWAVILVIGLPLMEMLWRSGLRPRLMWNDGGIAVVRPFTMAVFRWSEIARFEEEFNRIHIVLADDSEEVWEFDNAWLWSKISKSYAARKGRNQAALTEALANGRERGEAVRPPEKLPRRPVVLYLLVVPAAVFGSWLVTTL</sequence>
<dbReference type="Proteomes" id="UP000248714">
    <property type="component" value="Unassembled WGS sequence"/>
</dbReference>
<dbReference type="RefSeq" id="WP_112228617.1">
    <property type="nucleotide sequence ID" value="NZ_QLTT01000005.1"/>
</dbReference>